<dbReference type="EMBL" id="BK015443">
    <property type="protein sequence ID" value="DAE06852.1"/>
    <property type="molecule type" value="Genomic_DNA"/>
</dbReference>
<evidence type="ECO:0000313" key="1">
    <source>
        <dbReference type="EMBL" id="DAE06852.1"/>
    </source>
</evidence>
<sequence>MKTMNFSAHIMNVFTEMKTSYDEVKNLMFDLYRGELEDGLSKRAAEDKLRELNRKIFGLTKDSSLRERKRAYENYGRQFFDVIEEVTDWTVTTGLKENEWFNVLVNYKNRKAGDDNIFYQEHDEVILSVARMGKRHHDTMLQRLPEGTTYSVETDVYGAAVGADIDRYLIGQEDWTKLIDAITNAFVVMTQELILTEIMEAPKKLPAQAQFVGTGALNEANRKKFNKILQNVSVANDNAEVVIMGTRVGLQELEGLIDIKWIANSQKEQVAEMGRLGNYGPYTLVEIPQRFARNDVTRDMYKDDTLFFFASGDNKMVDMFDVGETLIEEITDRGTANSNIADLMKYEVQRELGVATRLGRYFGAWTITED</sequence>
<accession>A0A8S5PKZ5</accession>
<reference evidence="1" key="1">
    <citation type="journal article" date="2021" name="Proc. Natl. Acad. Sci. U.S.A.">
        <title>A Catalog of Tens of Thousands of Viruses from Human Metagenomes Reveals Hidden Associations with Chronic Diseases.</title>
        <authorList>
            <person name="Tisza M.J."/>
            <person name="Buck C.B."/>
        </authorList>
    </citation>
    <scope>NUCLEOTIDE SEQUENCE</scope>
    <source>
        <strain evidence="1">CtL0q1</strain>
    </source>
</reference>
<proteinExistence type="predicted"/>
<organism evidence="1">
    <name type="scientific">Siphoviridae sp. ctL0q1</name>
    <dbReference type="NCBI Taxonomy" id="2825449"/>
    <lineage>
        <taxon>Viruses</taxon>
        <taxon>Duplodnaviria</taxon>
        <taxon>Heunggongvirae</taxon>
        <taxon>Uroviricota</taxon>
        <taxon>Caudoviricetes</taxon>
    </lineage>
</organism>
<protein>
    <submittedName>
        <fullName evidence="1">Capsid protein</fullName>
    </submittedName>
</protein>
<name>A0A8S5PKZ5_9CAUD</name>